<dbReference type="Proteomes" id="UP000241434">
    <property type="component" value="Unassembled WGS sequence"/>
</dbReference>
<name>A0A2P7PZ45_9FIRM</name>
<evidence type="ECO:0000313" key="1">
    <source>
        <dbReference type="EMBL" id="PSJ30973.1"/>
    </source>
</evidence>
<organism evidence="1 2">
    <name type="scientific">Peptostreptococcus russellii</name>
    <dbReference type="NCBI Taxonomy" id="215200"/>
    <lineage>
        <taxon>Bacteria</taxon>
        <taxon>Bacillati</taxon>
        <taxon>Bacillota</taxon>
        <taxon>Clostridia</taxon>
        <taxon>Peptostreptococcales</taxon>
        <taxon>Peptostreptococcaceae</taxon>
        <taxon>Peptostreptococcus</taxon>
    </lineage>
</organism>
<dbReference type="InterPro" id="IPR051082">
    <property type="entry name" value="Pentapeptide-BTB/POZ_domain"/>
</dbReference>
<gene>
    <name evidence="1" type="ORF">UF10_07970</name>
</gene>
<sequence>MNESGSDKNIIELENLDFSNIDFSWSEFQDINFSHSDFSNSVFDNATFKNVNFSYCKLVDVSFFAADLRGCNLSYTNCDGTIFTSSLLIDANLEALKDTERTVHFRMSCPETGYFFGYKKCFNDKMVKLLIPSDAKRCSSTSNACRCDKAITVAIMNKDKTGFYTEATSFVDENFTYRLGEMSYADSYHEDRWLDSSNGIHFWMSFEEALKYM</sequence>
<dbReference type="Pfam" id="PF00805">
    <property type="entry name" value="Pentapeptide"/>
    <property type="match status" value="1"/>
</dbReference>
<dbReference type="Pfam" id="PF19062">
    <property type="entry name" value="DUF5758"/>
    <property type="match status" value="1"/>
</dbReference>
<dbReference type="InterPro" id="IPR043919">
    <property type="entry name" value="DUF5758"/>
</dbReference>
<dbReference type="AlphaFoldDB" id="A0A2P7PZ45"/>
<comment type="caution">
    <text evidence="1">The sequence shown here is derived from an EMBL/GenBank/DDBJ whole genome shotgun (WGS) entry which is preliminary data.</text>
</comment>
<dbReference type="EMBL" id="JYGE01000007">
    <property type="protein sequence ID" value="PSJ30973.1"/>
    <property type="molecule type" value="Genomic_DNA"/>
</dbReference>
<dbReference type="PANTHER" id="PTHR14136:SF17">
    <property type="entry name" value="BTB_POZ DOMAIN-CONTAINING PROTEIN KCTD9"/>
    <property type="match status" value="1"/>
</dbReference>
<keyword evidence="2" id="KW-1185">Reference proteome</keyword>
<accession>A0A2P7PZ45</accession>
<dbReference type="SUPFAM" id="SSF141571">
    <property type="entry name" value="Pentapeptide repeat-like"/>
    <property type="match status" value="1"/>
</dbReference>
<reference evidence="1" key="1">
    <citation type="thesis" date="2015" institute="Rutgers" country="The State University of New Jersey, 14 College Farm Rd., New Brunswick, NJ, USA">
        <title>Ammonia toxicity in bacteria and its implications for treatment of and resource recovery from highly nitrogenous organic wastes.</title>
        <authorList>
            <person name="Luther A.K."/>
        </authorList>
    </citation>
    <scope>NUCLEOTIDE SEQUENCE</scope>
    <source>
        <strain evidence="1">RT-10B</strain>
    </source>
</reference>
<dbReference type="InterPro" id="IPR001646">
    <property type="entry name" value="5peptide_repeat"/>
</dbReference>
<protein>
    <submittedName>
        <fullName evidence="1">Pentapeptide repeat protein</fullName>
    </submittedName>
</protein>
<dbReference type="Gene3D" id="2.160.20.80">
    <property type="entry name" value="E3 ubiquitin-protein ligase SopA"/>
    <property type="match status" value="1"/>
</dbReference>
<dbReference type="PANTHER" id="PTHR14136">
    <property type="entry name" value="BTB_POZ DOMAIN-CONTAINING PROTEIN KCTD9"/>
    <property type="match status" value="1"/>
</dbReference>
<evidence type="ECO:0000313" key="2">
    <source>
        <dbReference type="Proteomes" id="UP000241434"/>
    </source>
</evidence>
<proteinExistence type="predicted"/>